<comment type="caution">
    <text evidence="7">The sequence shown here is derived from an EMBL/GenBank/DDBJ whole genome shotgun (WGS) entry which is preliminary data.</text>
</comment>
<feature type="coiled-coil region" evidence="4">
    <location>
        <begin position="775"/>
        <end position="806"/>
    </location>
</feature>
<dbReference type="InterPro" id="IPR036097">
    <property type="entry name" value="HisK_dim/P_sf"/>
</dbReference>
<dbReference type="Gene3D" id="1.10.287.130">
    <property type="match status" value="1"/>
</dbReference>
<evidence type="ECO:0000313" key="8">
    <source>
        <dbReference type="Proteomes" id="UP000256373"/>
    </source>
</evidence>
<evidence type="ECO:0000256" key="3">
    <source>
        <dbReference type="ARBA" id="ARBA00022553"/>
    </source>
</evidence>
<evidence type="ECO:0000256" key="4">
    <source>
        <dbReference type="SAM" id="Coils"/>
    </source>
</evidence>
<dbReference type="EMBL" id="QNUL01000003">
    <property type="protein sequence ID" value="REA63017.1"/>
    <property type="molecule type" value="Genomic_DNA"/>
</dbReference>
<evidence type="ECO:0000256" key="1">
    <source>
        <dbReference type="ARBA" id="ARBA00000085"/>
    </source>
</evidence>
<dbReference type="SUPFAM" id="SSF55874">
    <property type="entry name" value="ATPase domain of HSP90 chaperone/DNA topoisomerase II/histidine kinase"/>
    <property type="match status" value="1"/>
</dbReference>
<reference evidence="7 8" key="1">
    <citation type="submission" date="2018-07" db="EMBL/GenBank/DDBJ databases">
        <title>Dyadobacter roseus sp. nov., isolated from rose rhizosphere soil.</title>
        <authorList>
            <person name="Chen L."/>
        </authorList>
    </citation>
    <scope>NUCLEOTIDE SEQUENCE [LARGE SCALE GENOMIC DNA]</scope>
    <source>
        <strain evidence="7 8">RS19</strain>
    </source>
</reference>
<protein>
    <recommendedName>
        <fullName evidence="2">histidine kinase</fullName>
        <ecNumber evidence="2">2.7.13.3</ecNumber>
    </recommendedName>
</protein>
<evidence type="ECO:0000313" key="7">
    <source>
        <dbReference type="EMBL" id="REA63017.1"/>
    </source>
</evidence>
<feature type="transmembrane region" description="Helical" evidence="5">
    <location>
        <begin position="746"/>
        <end position="766"/>
    </location>
</feature>
<dbReference type="PANTHER" id="PTHR43547:SF2">
    <property type="entry name" value="HYBRID SIGNAL TRANSDUCTION HISTIDINE KINASE C"/>
    <property type="match status" value="1"/>
</dbReference>
<name>A0A3D8YFH2_9BACT</name>
<dbReference type="PROSITE" id="PS50109">
    <property type="entry name" value="HIS_KIN"/>
    <property type="match status" value="1"/>
</dbReference>
<keyword evidence="5" id="KW-1133">Transmembrane helix</keyword>
<dbReference type="InterPro" id="IPR036890">
    <property type="entry name" value="HATPase_C_sf"/>
</dbReference>
<keyword evidence="8" id="KW-1185">Reference proteome</keyword>
<evidence type="ECO:0000259" key="6">
    <source>
        <dbReference type="PROSITE" id="PS50109"/>
    </source>
</evidence>
<keyword evidence="5" id="KW-0812">Transmembrane</keyword>
<dbReference type="Gene3D" id="2.60.40.10">
    <property type="entry name" value="Immunoglobulins"/>
    <property type="match status" value="1"/>
</dbReference>
<comment type="catalytic activity">
    <reaction evidence="1">
        <text>ATP + protein L-histidine = ADP + protein N-phospho-L-histidine.</text>
        <dbReference type="EC" id="2.7.13.3"/>
    </reaction>
</comment>
<dbReference type="GO" id="GO:0000155">
    <property type="term" value="F:phosphorelay sensor kinase activity"/>
    <property type="evidence" value="ECO:0007669"/>
    <property type="project" value="InterPro"/>
</dbReference>
<dbReference type="EC" id="2.7.13.3" evidence="2"/>
<gene>
    <name evidence="7" type="ORF">DSL64_05175</name>
</gene>
<feature type="domain" description="Histidine kinase" evidence="6">
    <location>
        <begin position="816"/>
        <end position="1010"/>
    </location>
</feature>
<keyword evidence="3" id="KW-0597">Phosphoprotein</keyword>
<keyword evidence="5" id="KW-0472">Membrane</keyword>
<dbReference type="Gene3D" id="2.130.10.10">
    <property type="entry name" value="YVTN repeat-like/Quinoprotein amine dehydrogenase"/>
    <property type="match status" value="2"/>
</dbReference>
<dbReference type="SUPFAM" id="SSF47384">
    <property type="entry name" value="Homodimeric domain of signal transducing histidine kinase"/>
    <property type="match status" value="1"/>
</dbReference>
<dbReference type="AlphaFoldDB" id="A0A3D8YFH2"/>
<sequence>MVMFITSVTASGQPVKNKYTIRNFTDENGLPQNSVKSMVADNLGFIWLQTESGLARFDGQRIVSMSQFFKDGMDRGQKFLPDLLGNSNKINTYHPDNASVRIENGRAVLDQAYKVQEMMALMGFNVLTIDLAQDISEGMLKRINFLETLHYSVSGCKGCAYIVTANHIKFYSDFKLQWVKSHNFPNFKNFFVLDGQLYYLTEDGTVAECAQRAFEPMKIFGDVLYDKEWEKGNYKHELFANTLNQQAFLLIEDRFYYLKIGKEGTWNTELLLESFSFKTNGITSVYYEERSGNLLVGSRTRGLTVIKKQNFLSLVLSKDDDKNVTYSQISMDSNTVLLPGGRVVGIRKSGGNLLEERQTAGVVHDVNATSARYALRDKLGRMWIAEERFVVIYSSDGNKVLHKIAVDNITTLFESWNGEILVGSKGRGLFSLSLNSKEVRSFYNPADMKDVVCIQQTDSSHLVLGTEKGLYRFNLLTRVRELVPGTENLFVRSLYLRGKGDELFFTTFHHGFFYYDGKRLTQFPLDANRYLAAAHCIVEDRNGYFWITTNRGLFQAKVEDLYNYVKRVQRGKSTDLFYLYHTKEEGFNTNEFNGGCSPCAVRLKNGFVSLPSLMGLVLFEPEYVTPVLPDRPLVIDFVEEHNVLRQITGDRVKLSLNPRNISFHLNTAYFGNPENLHISYVLKVGTEKPADSEWLPVEEGKPIARFTEIASGEYTLWVRKTDGFGFNKYSIQKLAVSVPLHWYEMLWFRIALAVFVLGLVYALFYIRTRRLLARNEQLERHVAERTRNLQEALDSLQTSEKELSRQMQLQSRLVASISHDVSTPIHYFAKASDMAGDMIRGEDNEGARKFLKEVSSSARQIYTFVENLVTFSKSQIYGLHTNARPVLVHKLIEDKVRIFKNVLSQRGISFHNEVPVELEIATSPQLLGIMVHNLIDNALKHSYEHYDVRVKTELGEGGIHLIFSNPGQGFPDSVIQWLNQPPHVSQNVPQEYSGLGLLIIKEISEILHVGLYAENNNGAHVHLIFSDYME</sequence>
<dbReference type="SUPFAM" id="SSF63829">
    <property type="entry name" value="Calcium-dependent phosphotriesterase"/>
    <property type="match status" value="1"/>
</dbReference>
<dbReference type="InterPro" id="IPR005467">
    <property type="entry name" value="His_kinase_dom"/>
</dbReference>
<dbReference type="CDD" id="cd00075">
    <property type="entry name" value="HATPase"/>
    <property type="match status" value="1"/>
</dbReference>
<accession>A0A3D8YFH2</accession>
<dbReference type="Gene3D" id="3.30.565.10">
    <property type="entry name" value="Histidine kinase-like ATPase, C-terminal domain"/>
    <property type="match status" value="1"/>
</dbReference>
<dbReference type="InterPro" id="IPR015943">
    <property type="entry name" value="WD40/YVTN_repeat-like_dom_sf"/>
</dbReference>
<dbReference type="PANTHER" id="PTHR43547">
    <property type="entry name" value="TWO-COMPONENT HISTIDINE KINASE"/>
    <property type="match status" value="1"/>
</dbReference>
<dbReference type="CDD" id="cd00082">
    <property type="entry name" value="HisKA"/>
    <property type="match status" value="1"/>
</dbReference>
<evidence type="ECO:0000256" key="2">
    <source>
        <dbReference type="ARBA" id="ARBA00012438"/>
    </source>
</evidence>
<dbReference type="InterPro" id="IPR003594">
    <property type="entry name" value="HATPase_dom"/>
</dbReference>
<dbReference type="Proteomes" id="UP000256373">
    <property type="component" value="Unassembled WGS sequence"/>
</dbReference>
<dbReference type="InterPro" id="IPR003661">
    <property type="entry name" value="HisK_dim/P_dom"/>
</dbReference>
<organism evidence="7 8">
    <name type="scientific">Dyadobacter luteus</name>
    <dbReference type="NCBI Taxonomy" id="2259619"/>
    <lineage>
        <taxon>Bacteria</taxon>
        <taxon>Pseudomonadati</taxon>
        <taxon>Bacteroidota</taxon>
        <taxon>Cytophagia</taxon>
        <taxon>Cytophagales</taxon>
        <taxon>Spirosomataceae</taxon>
        <taxon>Dyadobacter</taxon>
    </lineage>
</organism>
<evidence type="ECO:0000256" key="5">
    <source>
        <dbReference type="SAM" id="Phobius"/>
    </source>
</evidence>
<dbReference type="Pfam" id="PF02518">
    <property type="entry name" value="HATPase_c"/>
    <property type="match status" value="1"/>
</dbReference>
<dbReference type="InterPro" id="IPR013783">
    <property type="entry name" value="Ig-like_fold"/>
</dbReference>
<dbReference type="SMART" id="SM00387">
    <property type="entry name" value="HATPase_c"/>
    <property type="match status" value="1"/>
</dbReference>
<proteinExistence type="predicted"/>
<keyword evidence="4" id="KW-0175">Coiled coil</keyword>